<evidence type="ECO:0000256" key="2">
    <source>
        <dbReference type="SAM" id="MobiDB-lite"/>
    </source>
</evidence>
<protein>
    <submittedName>
        <fullName evidence="3">Uncharacterized protein</fullName>
    </submittedName>
</protein>
<dbReference type="AlphaFoldDB" id="A0AAD2D946"/>
<proteinExistence type="predicted"/>
<evidence type="ECO:0000256" key="1">
    <source>
        <dbReference type="SAM" id="Coils"/>
    </source>
</evidence>
<sequence>MRKEEQIQDALSSGIIGSKVEMAKLVTNKAKEFQKILEEIRMAEKTGARMMNKKGAHNKMLNVASRGPSPSIKPKRSNMSLLSYTSAGQNMSPKEEIKYLQEKRIKLAPYYTATLEDLGFSDEHEKKEFDYFFAEYIDDTLMLLKRVCNLILKMEASPNEILISYTEKCSLVLSRRIDICILVLYRLNPYVVTQNRPSVFEKVNIIQLVMSSIDQSQVREFYSIKTKSQWDVEMTNLVLNKNENDEEVDRTFDLLLFLESMVQLTPDLFINTEDKFAWRILFSDKFSCNLAKIVDLLQEKYRASKSQEIDPILTENICKVARVNLVLPKISLNDFITLTDEISLLDISCFSDDHLKIKLVKEAINLSEEDKDGCILGLSSVMTLENMSALIEIKYKKEYKTEKDLKYLSILRVNNILDLYTCGYFLLNKNDGIIKLKPDDKYDDFDPFEFYDQDPLDSSLDSKMDEDFNSVSQPGGDRLNMIKEIAKKRESLTPLSKIEDLDPSSPQSKNFRFKKHTTYSNRSPNDIEEKDEELNASQDIELKMLYEQKFLCIDHYHSKSPPQSMRALKKKLLKFLTQKHGQLKRTNLSLEYLKTTLKIKQEFCESLHVKAKVSIDGCKRERYLSKIQEMNGEINELYNKLQEQEQLFANGNNMCTIDSIKELLLEINCLEAHRDSIQKELTQKEKMWIKNDEVYKQSRDRLILIISLEINLLIDRMKYLFKIRDVQYKSILYFEKLLLSINSLEMEERRKNLKYYSEAKDIIFNKEQRLYDLKVTSESLKARVLESQKQVFDLESKIG</sequence>
<feature type="region of interest" description="Disordered" evidence="2">
    <location>
        <begin position="496"/>
        <end position="531"/>
    </location>
</feature>
<evidence type="ECO:0000313" key="4">
    <source>
        <dbReference type="Proteomes" id="UP001295684"/>
    </source>
</evidence>
<accession>A0AAD2D946</accession>
<evidence type="ECO:0000313" key="3">
    <source>
        <dbReference type="EMBL" id="CAI2385834.1"/>
    </source>
</evidence>
<dbReference type="EMBL" id="CAMPGE010028294">
    <property type="protein sequence ID" value="CAI2385834.1"/>
    <property type="molecule type" value="Genomic_DNA"/>
</dbReference>
<dbReference type="Proteomes" id="UP001295684">
    <property type="component" value="Unassembled WGS sequence"/>
</dbReference>
<keyword evidence="1" id="KW-0175">Coiled coil</keyword>
<comment type="caution">
    <text evidence="3">The sequence shown here is derived from an EMBL/GenBank/DDBJ whole genome shotgun (WGS) entry which is preliminary data.</text>
</comment>
<feature type="coiled-coil region" evidence="1">
    <location>
        <begin position="620"/>
        <end position="687"/>
    </location>
</feature>
<organism evidence="3 4">
    <name type="scientific">Euplotes crassus</name>
    <dbReference type="NCBI Taxonomy" id="5936"/>
    <lineage>
        <taxon>Eukaryota</taxon>
        <taxon>Sar</taxon>
        <taxon>Alveolata</taxon>
        <taxon>Ciliophora</taxon>
        <taxon>Intramacronucleata</taxon>
        <taxon>Spirotrichea</taxon>
        <taxon>Hypotrichia</taxon>
        <taxon>Euplotida</taxon>
        <taxon>Euplotidae</taxon>
        <taxon>Moneuplotes</taxon>
    </lineage>
</organism>
<gene>
    <name evidence="3" type="ORF">ECRASSUSDP1_LOCUS27421</name>
</gene>
<keyword evidence="4" id="KW-1185">Reference proteome</keyword>
<name>A0AAD2D946_EUPCR</name>
<reference evidence="3" key="1">
    <citation type="submission" date="2023-07" db="EMBL/GenBank/DDBJ databases">
        <authorList>
            <consortium name="AG Swart"/>
            <person name="Singh M."/>
            <person name="Singh A."/>
            <person name="Seah K."/>
            <person name="Emmerich C."/>
        </authorList>
    </citation>
    <scope>NUCLEOTIDE SEQUENCE</scope>
    <source>
        <strain evidence="3">DP1</strain>
    </source>
</reference>